<comment type="caution">
    <text evidence="1">The sequence shown here is derived from an EMBL/GenBank/DDBJ whole genome shotgun (WGS) entry which is preliminary data.</text>
</comment>
<organism evidence="1 2">
    <name type="scientific">Ceratopteris richardii</name>
    <name type="common">Triangle waterfern</name>
    <dbReference type="NCBI Taxonomy" id="49495"/>
    <lineage>
        <taxon>Eukaryota</taxon>
        <taxon>Viridiplantae</taxon>
        <taxon>Streptophyta</taxon>
        <taxon>Embryophyta</taxon>
        <taxon>Tracheophyta</taxon>
        <taxon>Polypodiopsida</taxon>
        <taxon>Polypodiidae</taxon>
        <taxon>Polypodiales</taxon>
        <taxon>Pteridineae</taxon>
        <taxon>Pteridaceae</taxon>
        <taxon>Parkerioideae</taxon>
        <taxon>Ceratopteris</taxon>
    </lineage>
</organism>
<dbReference type="EMBL" id="CM035413">
    <property type="protein sequence ID" value="KAH7431209.1"/>
    <property type="molecule type" value="Genomic_DNA"/>
</dbReference>
<dbReference type="AlphaFoldDB" id="A0A8T2UFI8"/>
<dbReference type="Proteomes" id="UP000825935">
    <property type="component" value="Chromosome 8"/>
</dbReference>
<accession>A0A8T2UFI8</accession>
<protein>
    <submittedName>
        <fullName evidence="1">Uncharacterized protein</fullName>
    </submittedName>
</protein>
<dbReference type="OMA" id="PYHINEI"/>
<evidence type="ECO:0000313" key="1">
    <source>
        <dbReference type="EMBL" id="KAH7431209.1"/>
    </source>
</evidence>
<reference evidence="1" key="1">
    <citation type="submission" date="2021-08" db="EMBL/GenBank/DDBJ databases">
        <title>WGS assembly of Ceratopteris richardii.</title>
        <authorList>
            <person name="Marchant D.B."/>
            <person name="Chen G."/>
            <person name="Jenkins J."/>
            <person name="Shu S."/>
            <person name="Leebens-Mack J."/>
            <person name="Grimwood J."/>
            <person name="Schmutz J."/>
            <person name="Soltis P."/>
            <person name="Soltis D."/>
            <person name="Chen Z.-H."/>
        </authorList>
    </citation>
    <scope>NUCLEOTIDE SEQUENCE</scope>
    <source>
        <strain evidence="1">Whitten #5841</strain>
        <tissue evidence="1">Leaf</tissue>
    </source>
</reference>
<dbReference type="OrthoDB" id="1938334at2759"/>
<evidence type="ECO:0000313" key="2">
    <source>
        <dbReference type="Proteomes" id="UP000825935"/>
    </source>
</evidence>
<sequence length="139" mass="16365">MKDLEGVLILPSLAKVWRLRSSIKDELLDYICSYSHIKKEYQSQYGNLSCIKHNNIFVDLKLLQHRMVKFCDVSNTKCNGILKFVIKLGESEVLKDQKWERFTLTLMNRAIDGAILETDIKYFNVQSEQYIWSLNTREL</sequence>
<proteinExistence type="predicted"/>
<keyword evidence="2" id="KW-1185">Reference proteome</keyword>
<name>A0A8T2UFI8_CERRI</name>
<gene>
    <name evidence="1" type="ORF">KP509_08G036400</name>
</gene>